<keyword evidence="3" id="KW-1185">Reference proteome</keyword>
<keyword evidence="1" id="KW-0732">Signal</keyword>
<dbReference type="OrthoDB" id="1488584at2"/>
<dbReference type="AlphaFoldDB" id="A0A4R1BN53"/>
<accession>A0A4R1BN53</accession>
<dbReference type="Proteomes" id="UP000295334">
    <property type="component" value="Unassembled WGS sequence"/>
</dbReference>
<feature type="chain" id="PRO_5020484698" evidence="1">
    <location>
        <begin position="20"/>
        <end position="805"/>
    </location>
</feature>
<feature type="signal peptide" evidence="1">
    <location>
        <begin position="1"/>
        <end position="19"/>
    </location>
</feature>
<evidence type="ECO:0000313" key="3">
    <source>
        <dbReference type="Proteomes" id="UP000295334"/>
    </source>
</evidence>
<protein>
    <submittedName>
        <fullName evidence="2">Uncharacterized protein</fullName>
    </submittedName>
</protein>
<dbReference type="EMBL" id="SJZI01000002">
    <property type="protein sequence ID" value="TCJ19010.1"/>
    <property type="molecule type" value="Genomic_DNA"/>
</dbReference>
<sequence>MKIQRLLLSMLLLSVCAAAQEKALVTWQNGAPRIVNKIYRLPFALHFSRDFAGKRLALVNAGNNDTVVAARFGSADLGTFEGTGEYRVPVVAPGTAQLLGNSQPFSDTGFRIFIDGKALPVTVRFTRSAAVPGDEVAARAYRFSYQPGSVVLDALKLRELQLAGGSRDSVQAFVQYILRAYDLEGSNSQENVYISRVLGPLLVEKGAAQSGGGLINNVLSSVGNVDVTGFADGLARFIVKRTKQELSMAFFQRFRERLDSLPDLKGVFPETHQLLMAIDQQVYDYNSYINNLRAGFRSDLLRIDERLPAVVTNHPAYFGANVTNFSLGLALRSGCYVSSSLRKDMHPGDVLESFPMEYFAAGDSSISGRLAGLRGGLQALQLLSYSCRETDTARHRYWVGMDDFRGLTRDKQSLQLFLGLLIEVAKGRYGSVAFGGGTNLYGLLNDPLLYEKIDRDLTTLQAFRNFLLRFGGRVSDLNGMAGALNAAIGDSAHAEVYVKYFNACTDLLETGFTALELPGLRGLPDAGEVHGLAASWLGVARQASDLSSAIVRKRYAEAVNALVGLYGNVLRLSSPPVVDTVAARTTPMLMANAAEPGTRSTLNAFVRYGSVMVGLVEARNSEEVAAVIEAAVLPPGSARVKRTMPVSISLNAYCGLFSGNEVILGLDDNRPFSRWNAFGVAAPVGVAYSEADAVLPWPLSRVKALRWKGASASWFVSVLDLGAVAAFRFGDNTTEQVPTIRLRDIFSPGIFWSVGLPRSPLSVNLGIQTGPNLRTVKAAGNDLANGRYVRYSAALCVDLPLLNLK</sequence>
<organism evidence="2 3">
    <name type="scientific">Flaviaesturariibacter flavus</name>
    <dbReference type="NCBI Taxonomy" id="2502780"/>
    <lineage>
        <taxon>Bacteria</taxon>
        <taxon>Pseudomonadati</taxon>
        <taxon>Bacteroidota</taxon>
        <taxon>Chitinophagia</taxon>
        <taxon>Chitinophagales</taxon>
        <taxon>Chitinophagaceae</taxon>
        <taxon>Flaviaestuariibacter</taxon>
    </lineage>
</organism>
<evidence type="ECO:0000313" key="2">
    <source>
        <dbReference type="EMBL" id="TCJ19010.1"/>
    </source>
</evidence>
<proteinExistence type="predicted"/>
<comment type="caution">
    <text evidence="2">The sequence shown here is derived from an EMBL/GenBank/DDBJ whole genome shotgun (WGS) entry which is preliminary data.</text>
</comment>
<reference evidence="2 3" key="1">
    <citation type="submission" date="2019-03" db="EMBL/GenBank/DDBJ databases">
        <authorList>
            <person name="Kim M.K.M."/>
        </authorList>
    </citation>
    <scope>NUCLEOTIDE SEQUENCE [LARGE SCALE GENOMIC DNA]</scope>
    <source>
        <strain evidence="2 3">17J68-12</strain>
    </source>
</reference>
<name>A0A4R1BN53_9BACT</name>
<gene>
    <name evidence="2" type="ORF">EPD60_00930</name>
</gene>
<evidence type="ECO:0000256" key="1">
    <source>
        <dbReference type="SAM" id="SignalP"/>
    </source>
</evidence>
<dbReference type="RefSeq" id="WP_131445892.1">
    <property type="nucleotide sequence ID" value="NZ_SJZI01000002.1"/>
</dbReference>